<sequence length="700" mass="78304">MEGDYRRRYVGLLQSCSNRETLWRQTHGFFLKKGFLSSIVIVANHLLQIYTRCGKMNNARNLFDEMPERNIFSFNTMLEGYINSGDKVSSFNLFDTMPERDAYSWSVVVSGFAKAELGLARRLFDAMPEKDVKTLNSLLHGCIQNGYAEESLRLFKEVGLRADVVTLTTVLKACAKLEALECGKEIHARVLISGVECDYVLNSALVNLYAKCGDLRMASGMVDRVGEPDEHSLSALISGYASCGRVDEARTLFDRRRNRCVFLWNSMISGYVANNMETQALLLFKEMRYEAQEDSRTLAAVVNACSGLGIIETGKQFHCHTCKFGLVDDIVVASTLLDMYSTCGSPDEACKLFSEVKSYDTILLNSMIKVYFSCGRVEDAKKVFERIERKSLISWNSMTVGFSQNGCPGDTLEYFRQMHKLDLPTDKFSLSSVISACASVSSLELGEQVFARATIVGLDSDQIVSSSLIDLYCKCGSVEHGRRVFDTTVKSDEVPWNSMISGYATNGYGSEAIELFKQMSVRPTRITFMGVLTACNYCGLVEEGRKLFEAMKLDNGFVPDREHYSCMVDLLARAGYLEEAMDLVEEMPLEADASMWSSVLRGCVANGDKAMGKKVAEKIIELEPENSVAYVQLSAIFATSGDWESSAFVRKLMREKHKQNNKPSSSQMKCFKWIRKNCNKTKLLIDESPGIRTLVEGILI</sequence>
<evidence type="ECO:0000313" key="4">
    <source>
        <dbReference type="Proteomes" id="UP000823674"/>
    </source>
</evidence>
<name>A0ABQ7L0C3_BRACM</name>
<feature type="repeat" description="PPR" evidence="2">
    <location>
        <begin position="229"/>
        <end position="263"/>
    </location>
</feature>
<dbReference type="PROSITE" id="PS51375">
    <property type="entry name" value="PPR"/>
    <property type="match status" value="5"/>
</dbReference>
<proteinExistence type="predicted"/>
<gene>
    <name evidence="3" type="primary">A07p034720.1_BraROA</name>
    <name evidence="3" type="ORF">IGI04_027898</name>
</gene>
<keyword evidence="4" id="KW-1185">Reference proteome</keyword>
<organism evidence="3 4">
    <name type="scientific">Brassica rapa subsp. trilocularis</name>
    <dbReference type="NCBI Taxonomy" id="1813537"/>
    <lineage>
        <taxon>Eukaryota</taxon>
        <taxon>Viridiplantae</taxon>
        <taxon>Streptophyta</taxon>
        <taxon>Embryophyta</taxon>
        <taxon>Tracheophyta</taxon>
        <taxon>Spermatophyta</taxon>
        <taxon>Magnoliopsida</taxon>
        <taxon>eudicotyledons</taxon>
        <taxon>Gunneridae</taxon>
        <taxon>Pentapetalae</taxon>
        <taxon>rosids</taxon>
        <taxon>malvids</taxon>
        <taxon>Brassicales</taxon>
        <taxon>Brassicaceae</taxon>
        <taxon>Brassiceae</taxon>
        <taxon>Brassica</taxon>
    </lineage>
</organism>
<dbReference type="Gene3D" id="1.25.40.10">
    <property type="entry name" value="Tetratricopeptide repeat domain"/>
    <property type="match status" value="5"/>
</dbReference>
<feature type="repeat" description="PPR" evidence="2">
    <location>
        <begin position="70"/>
        <end position="104"/>
    </location>
</feature>
<dbReference type="InterPro" id="IPR002885">
    <property type="entry name" value="PPR_rpt"/>
</dbReference>
<dbReference type="PANTHER" id="PTHR47926:SF392">
    <property type="entry name" value="PENTATRICOPEPTIDE REPEAT-CONTAINING PROTEIN"/>
    <property type="match status" value="1"/>
</dbReference>
<reference evidence="3 4" key="1">
    <citation type="submission" date="2021-03" db="EMBL/GenBank/DDBJ databases">
        <authorList>
            <person name="King G.J."/>
            <person name="Bancroft I."/>
            <person name="Baten A."/>
            <person name="Bloomfield J."/>
            <person name="Borpatragohain P."/>
            <person name="He Z."/>
            <person name="Irish N."/>
            <person name="Irwin J."/>
            <person name="Liu K."/>
            <person name="Mauleon R.P."/>
            <person name="Moore J."/>
            <person name="Morris R."/>
            <person name="Ostergaard L."/>
            <person name="Wang B."/>
            <person name="Wells R."/>
        </authorList>
    </citation>
    <scope>NUCLEOTIDE SEQUENCE [LARGE SCALE GENOMIC DNA]</scope>
    <source>
        <strain evidence="3">R-o-18</strain>
        <tissue evidence="3">Leaf</tissue>
    </source>
</reference>
<dbReference type="Proteomes" id="UP000823674">
    <property type="component" value="Chromosome A07"/>
</dbReference>
<feature type="repeat" description="PPR" evidence="2">
    <location>
        <begin position="492"/>
        <end position="526"/>
    </location>
</feature>
<comment type="caution">
    <text evidence="3">The sequence shown here is derived from an EMBL/GenBank/DDBJ whole genome shotgun (WGS) entry which is preliminary data.</text>
</comment>
<dbReference type="Pfam" id="PF01535">
    <property type="entry name" value="PPR"/>
    <property type="match status" value="10"/>
</dbReference>
<evidence type="ECO:0000256" key="2">
    <source>
        <dbReference type="PROSITE-ProRule" id="PRU00708"/>
    </source>
</evidence>
<dbReference type="InterPro" id="IPR046960">
    <property type="entry name" value="PPR_At4g14850-like_plant"/>
</dbReference>
<protein>
    <recommendedName>
        <fullName evidence="5">Pentacotripeptide-repeat region of PRORP domain-containing protein</fullName>
    </recommendedName>
</protein>
<accession>A0ABQ7L0C3</accession>
<evidence type="ECO:0000313" key="3">
    <source>
        <dbReference type="EMBL" id="KAG5380056.1"/>
    </source>
</evidence>
<evidence type="ECO:0008006" key="5">
    <source>
        <dbReference type="Google" id="ProtNLM"/>
    </source>
</evidence>
<dbReference type="Pfam" id="PF20431">
    <property type="entry name" value="E_motif"/>
    <property type="match status" value="1"/>
</dbReference>
<dbReference type="PANTHER" id="PTHR47926">
    <property type="entry name" value="PENTATRICOPEPTIDE REPEAT-CONTAINING PROTEIN"/>
    <property type="match status" value="1"/>
</dbReference>
<feature type="repeat" description="PPR" evidence="2">
    <location>
        <begin position="360"/>
        <end position="394"/>
    </location>
</feature>
<keyword evidence="1" id="KW-0677">Repeat</keyword>
<dbReference type="NCBIfam" id="TIGR00756">
    <property type="entry name" value="PPR"/>
    <property type="match status" value="5"/>
</dbReference>
<dbReference type="EMBL" id="JADBGQ010000009">
    <property type="protein sequence ID" value="KAG5380056.1"/>
    <property type="molecule type" value="Genomic_DNA"/>
</dbReference>
<dbReference type="Pfam" id="PF12854">
    <property type="entry name" value="PPR_1"/>
    <property type="match status" value="1"/>
</dbReference>
<feature type="repeat" description="PPR" evidence="2">
    <location>
        <begin position="560"/>
        <end position="590"/>
    </location>
</feature>
<dbReference type="InterPro" id="IPR046848">
    <property type="entry name" value="E_motif"/>
</dbReference>
<dbReference type="InterPro" id="IPR011990">
    <property type="entry name" value="TPR-like_helical_dom_sf"/>
</dbReference>
<evidence type="ECO:0000256" key="1">
    <source>
        <dbReference type="ARBA" id="ARBA00022737"/>
    </source>
</evidence>